<dbReference type="Proteomes" id="UP001597058">
    <property type="component" value="Unassembled WGS sequence"/>
</dbReference>
<feature type="region of interest" description="Disordered" evidence="1">
    <location>
        <begin position="104"/>
        <end position="133"/>
    </location>
</feature>
<organism evidence="2 3">
    <name type="scientific">Streptomyces kaempferi</name>
    <dbReference type="NCBI Taxonomy" id="333725"/>
    <lineage>
        <taxon>Bacteria</taxon>
        <taxon>Bacillati</taxon>
        <taxon>Actinomycetota</taxon>
        <taxon>Actinomycetes</taxon>
        <taxon>Kitasatosporales</taxon>
        <taxon>Streptomycetaceae</taxon>
        <taxon>Streptomyces</taxon>
    </lineage>
</organism>
<dbReference type="RefSeq" id="WP_381234093.1">
    <property type="nucleotide sequence ID" value="NZ_JBHSKH010000019.1"/>
</dbReference>
<gene>
    <name evidence="2" type="ORF">ACFQ5X_35385</name>
</gene>
<comment type="caution">
    <text evidence="2">The sequence shown here is derived from an EMBL/GenBank/DDBJ whole genome shotgun (WGS) entry which is preliminary data.</text>
</comment>
<feature type="compositionally biased region" description="Basic and acidic residues" evidence="1">
    <location>
        <begin position="108"/>
        <end position="126"/>
    </location>
</feature>
<evidence type="ECO:0000256" key="1">
    <source>
        <dbReference type="SAM" id="MobiDB-lite"/>
    </source>
</evidence>
<protein>
    <submittedName>
        <fullName evidence="2">Uncharacterized protein</fullName>
    </submittedName>
</protein>
<evidence type="ECO:0000313" key="3">
    <source>
        <dbReference type="Proteomes" id="UP001597058"/>
    </source>
</evidence>
<dbReference type="EMBL" id="JBHTMM010000067">
    <property type="protein sequence ID" value="MFD1311092.1"/>
    <property type="molecule type" value="Genomic_DNA"/>
</dbReference>
<proteinExistence type="predicted"/>
<reference evidence="3" key="1">
    <citation type="journal article" date="2019" name="Int. J. Syst. Evol. Microbiol.">
        <title>The Global Catalogue of Microorganisms (GCM) 10K type strain sequencing project: providing services to taxonomists for standard genome sequencing and annotation.</title>
        <authorList>
            <consortium name="The Broad Institute Genomics Platform"/>
            <consortium name="The Broad Institute Genome Sequencing Center for Infectious Disease"/>
            <person name="Wu L."/>
            <person name="Ma J."/>
        </authorList>
    </citation>
    <scope>NUCLEOTIDE SEQUENCE [LARGE SCALE GENOMIC DNA]</scope>
    <source>
        <strain evidence="3">CGMCC 4.7020</strain>
    </source>
</reference>
<accession>A0ABW3XP73</accession>
<evidence type="ECO:0000313" key="2">
    <source>
        <dbReference type="EMBL" id="MFD1311092.1"/>
    </source>
</evidence>
<sequence>MPDQHGPLSLPSVPTYDDGVKSPSVAMACAGMSEEENSTPAVAVAVLTQREIVWELKLPRPRSGSWTYEDVPLKPAAVEVLPAGGPAWLRGMLLYVALSTGRTSLPHRAGEDGDGKTEREVWRFDGEAGSPTP</sequence>
<name>A0ABW3XP73_9ACTN</name>
<keyword evidence="3" id="KW-1185">Reference proteome</keyword>